<evidence type="ECO:0000256" key="5">
    <source>
        <dbReference type="ARBA" id="ARBA00022801"/>
    </source>
</evidence>
<dbReference type="InterPro" id="IPR003563">
    <property type="entry name" value="8ODP"/>
</dbReference>
<evidence type="ECO:0000256" key="7">
    <source>
        <dbReference type="SAM" id="MobiDB-lite"/>
    </source>
</evidence>
<dbReference type="CDD" id="cd03427">
    <property type="entry name" value="NUDIX_MTH1_Nudt1"/>
    <property type="match status" value="1"/>
</dbReference>
<comment type="similarity">
    <text evidence="2">Belongs to the Nudix hydrolase family.</text>
</comment>
<dbReference type="OrthoDB" id="447842at2759"/>
<dbReference type="Gene3D" id="3.90.79.10">
    <property type="entry name" value="Nucleoside Triphosphate Pyrophosphohydrolase"/>
    <property type="match status" value="1"/>
</dbReference>
<dbReference type="PRINTS" id="PR01403">
    <property type="entry name" value="8OXTPHPHTASE"/>
</dbReference>
<dbReference type="EMBL" id="CCBP010000573">
    <property type="protein sequence ID" value="CDO77954.1"/>
    <property type="molecule type" value="Genomic_DNA"/>
</dbReference>
<dbReference type="SUPFAM" id="SSF55811">
    <property type="entry name" value="Nudix"/>
    <property type="match status" value="1"/>
</dbReference>
<evidence type="ECO:0000256" key="1">
    <source>
        <dbReference type="ARBA" id="ARBA00001946"/>
    </source>
</evidence>
<protein>
    <recommendedName>
        <fullName evidence="10">Nudix hydrolase domain-containing protein</fullName>
    </recommendedName>
</protein>
<sequence>MAKRATELPPGLSSDAPLVEAASGGEENEWVNFTQVKQYTNAFVIQDDCKVLLGYKKRGFGQGLWNGFGGKVDPGETAAEAAFSSTPKQEEAGITAPLQHCGTLFFVVEGVETAFNISVYSAYEYSGTITETEEMRPEWFAIQASLLPPRNPLTTIDHSEKLEDLQPVPLDKMWADDEFWMPLMFARRHFLGRADFGADNKMRRWWFGATPT</sequence>
<keyword evidence="4" id="KW-0479">Metal-binding</keyword>
<evidence type="ECO:0000256" key="6">
    <source>
        <dbReference type="ARBA" id="ARBA00022842"/>
    </source>
</evidence>
<evidence type="ECO:0000313" key="8">
    <source>
        <dbReference type="EMBL" id="CDO77954.1"/>
    </source>
</evidence>
<accession>A0A060T0B1</accession>
<evidence type="ECO:0000256" key="3">
    <source>
        <dbReference type="ARBA" id="ARBA00011245"/>
    </source>
</evidence>
<dbReference type="GO" id="GO:0008413">
    <property type="term" value="F:8-oxo-7,8-dihydroguanosine triphosphate pyrophosphatase activity"/>
    <property type="evidence" value="ECO:0007669"/>
    <property type="project" value="InterPro"/>
</dbReference>
<dbReference type="AlphaFoldDB" id="A0A060T0B1"/>
<comment type="subunit">
    <text evidence="3">Monomer.</text>
</comment>
<dbReference type="GO" id="GO:0046872">
    <property type="term" value="F:metal ion binding"/>
    <property type="evidence" value="ECO:0007669"/>
    <property type="project" value="UniProtKB-KW"/>
</dbReference>
<evidence type="ECO:0008006" key="10">
    <source>
        <dbReference type="Google" id="ProtNLM"/>
    </source>
</evidence>
<name>A0A060T0B1_PYCCI</name>
<keyword evidence="9" id="KW-1185">Reference proteome</keyword>
<proteinExistence type="inferred from homology"/>
<evidence type="ECO:0000256" key="2">
    <source>
        <dbReference type="ARBA" id="ARBA00005582"/>
    </source>
</evidence>
<reference evidence="8" key="1">
    <citation type="submission" date="2014-01" db="EMBL/GenBank/DDBJ databases">
        <title>The genome of the white-rot fungus Pycnoporus cinnabarinus: a basidiomycete model with a versatile arsenal for lignocellulosic biomass breakdown.</title>
        <authorList>
            <person name="Levasseur A."/>
            <person name="Lomascolo A."/>
            <person name="Ruiz-Duenas F.J."/>
            <person name="Uzan E."/>
            <person name="Piumi F."/>
            <person name="Kues U."/>
            <person name="Ram A.F.J."/>
            <person name="Murat C."/>
            <person name="Haon M."/>
            <person name="Benoit I."/>
            <person name="Arfi Y."/>
            <person name="Chevret D."/>
            <person name="Drula E."/>
            <person name="Kwon M.J."/>
            <person name="Gouret P."/>
            <person name="Lesage-Meessen L."/>
            <person name="Lombard V."/>
            <person name="Mariette J."/>
            <person name="Noirot C."/>
            <person name="Park J."/>
            <person name="Patyshakuliyeva A."/>
            <person name="Wieneger R.A.B."/>
            <person name="Wosten H.A.B."/>
            <person name="Martin F."/>
            <person name="Coutinho P.M."/>
            <person name="de Vries R."/>
            <person name="Martinez A.T."/>
            <person name="Klopp C."/>
            <person name="Pontarotti P."/>
            <person name="Henrissat B."/>
            <person name="Record E."/>
        </authorList>
    </citation>
    <scope>NUCLEOTIDE SEQUENCE [LARGE SCALE GENOMIC DNA]</scope>
    <source>
        <strain evidence="8">BRFM137</strain>
    </source>
</reference>
<keyword evidence="6" id="KW-0460">Magnesium</keyword>
<organism evidence="8 9">
    <name type="scientific">Pycnoporus cinnabarinus</name>
    <name type="common">Cinnabar-red polypore</name>
    <name type="synonym">Trametes cinnabarina</name>
    <dbReference type="NCBI Taxonomy" id="5643"/>
    <lineage>
        <taxon>Eukaryota</taxon>
        <taxon>Fungi</taxon>
        <taxon>Dikarya</taxon>
        <taxon>Basidiomycota</taxon>
        <taxon>Agaricomycotina</taxon>
        <taxon>Agaricomycetes</taxon>
        <taxon>Polyporales</taxon>
        <taxon>Polyporaceae</taxon>
        <taxon>Trametes</taxon>
    </lineage>
</organism>
<gene>
    <name evidence="8" type="ORF">BN946_scf184971.g4</name>
</gene>
<dbReference type="GO" id="GO:0008828">
    <property type="term" value="F:dATP diphosphatase activity"/>
    <property type="evidence" value="ECO:0007669"/>
    <property type="project" value="UniProtKB-EC"/>
</dbReference>
<dbReference type="GO" id="GO:0042262">
    <property type="term" value="P:DNA protection"/>
    <property type="evidence" value="ECO:0007669"/>
    <property type="project" value="InterPro"/>
</dbReference>
<feature type="region of interest" description="Disordered" evidence="7">
    <location>
        <begin position="1"/>
        <end position="20"/>
    </location>
</feature>
<evidence type="ECO:0000313" key="9">
    <source>
        <dbReference type="Proteomes" id="UP000029665"/>
    </source>
</evidence>
<keyword evidence="5" id="KW-0378">Hydrolase</keyword>
<dbReference type="InterPro" id="IPR015797">
    <property type="entry name" value="NUDIX_hydrolase-like_dom_sf"/>
</dbReference>
<dbReference type="PANTHER" id="PTHR43758:SF2">
    <property type="entry name" value="OXIDIZED PURINE NUCLEOSIDE TRIPHOSPHATE HYDROLASE"/>
    <property type="match status" value="1"/>
</dbReference>
<dbReference type="PANTHER" id="PTHR43758">
    <property type="entry name" value="7,8-DIHYDRO-8-OXOGUANINE TRIPHOSPHATASE"/>
    <property type="match status" value="1"/>
</dbReference>
<dbReference type="OMA" id="MWADDEF"/>
<dbReference type="GO" id="GO:0005737">
    <property type="term" value="C:cytoplasm"/>
    <property type="evidence" value="ECO:0007669"/>
    <property type="project" value="TreeGrafter"/>
</dbReference>
<dbReference type="Proteomes" id="UP000029665">
    <property type="component" value="Unassembled WGS sequence"/>
</dbReference>
<dbReference type="HOGENOM" id="CLU_037162_11_0_1"/>
<evidence type="ECO:0000256" key="4">
    <source>
        <dbReference type="ARBA" id="ARBA00022723"/>
    </source>
</evidence>
<comment type="caution">
    <text evidence="8">The sequence shown here is derived from an EMBL/GenBank/DDBJ whole genome shotgun (WGS) entry which is preliminary data.</text>
</comment>
<dbReference type="STRING" id="5643.A0A060T0B1"/>
<comment type="cofactor">
    <cofactor evidence="1">
        <name>Mg(2+)</name>
        <dbReference type="ChEBI" id="CHEBI:18420"/>
    </cofactor>
</comment>